<dbReference type="EMBL" id="JAJJMA010074040">
    <property type="protein sequence ID" value="MCL7027955.1"/>
    <property type="molecule type" value="Genomic_DNA"/>
</dbReference>
<keyword evidence="1" id="KW-1133">Transmembrane helix</keyword>
<dbReference type="Proteomes" id="UP001177140">
    <property type="component" value="Unassembled WGS sequence"/>
</dbReference>
<keyword evidence="1" id="KW-0812">Transmembrane</keyword>
<organism evidence="2 3">
    <name type="scientific">Papaver nudicaule</name>
    <name type="common">Iceland poppy</name>
    <dbReference type="NCBI Taxonomy" id="74823"/>
    <lineage>
        <taxon>Eukaryota</taxon>
        <taxon>Viridiplantae</taxon>
        <taxon>Streptophyta</taxon>
        <taxon>Embryophyta</taxon>
        <taxon>Tracheophyta</taxon>
        <taxon>Spermatophyta</taxon>
        <taxon>Magnoliopsida</taxon>
        <taxon>Ranunculales</taxon>
        <taxon>Papaveraceae</taxon>
        <taxon>Papaveroideae</taxon>
        <taxon>Papaver</taxon>
    </lineage>
</organism>
<gene>
    <name evidence="2" type="ORF">MKW94_012515</name>
</gene>
<feature type="transmembrane region" description="Helical" evidence="1">
    <location>
        <begin position="34"/>
        <end position="57"/>
    </location>
</feature>
<evidence type="ECO:0000313" key="2">
    <source>
        <dbReference type="EMBL" id="MCL7027955.1"/>
    </source>
</evidence>
<name>A0AA41S362_PAPNU</name>
<keyword evidence="1" id="KW-0472">Membrane</keyword>
<accession>A0AA41S362</accession>
<proteinExistence type="predicted"/>
<reference evidence="2" key="1">
    <citation type="submission" date="2022-03" db="EMBL/GenBank/DDBJ databases">
        <title>A functionally conserved STORR gene fusion in Papaver species that diverged 16.8 million years ago.</title>
        <authorList>
            <person name="Catania T."/>
        </authorList>
    </citation>
    <scope>NUCLEOTIDE SEQUENCE</scope>
    <source>
        <strain evidence="2">S-191538</strain>
    </source>
</reference>
<evidence type="ECO:0000313" key="3">
    <source>
        <dbReference type="Proteomes" id="UP001177140"/>
    </source>
</evidence>
<keyword evidence="3" id="KW-1185">Reference proteome</keyword>
<dbReference type="AlphaFoldDB" id="A0AA41S362"/>
<sequence length="100" mass="11005">MLLEGSSVREALLAGIASGSIWRREECLLTGRSAGIIIIIIIFVLCYKCFLFVILGISQIVHEAQKSVGWLHDESDSGFEDVPSNKKSGLITTTRRILRG</sequence>
<protein>
    <submittedName>
        <fullName evidence="2">Uncharacterized protein</fullName>
    </submittedName>
</protein>
<comment type="caution">
    <text evidence="2">The sequence shown here is derived from an EMBL/GenBank/DDBJ whole genome shotgun (WGS) entry which is preliminary data.</text>
</comment>
<evidence type="ECO:0000256" key="1">
    <source>
        <dbReference type="SAM" id="Phobius"/>
    </source>
</evidence>